<evidence type="ECO:0000256" key="2">
    <source>
        <dbReference type="ARBA" id="ARBA00010185"/>
    </source>
</evidence>
<dbReference type="PANTHER" id="PTHR46382">
    <property type="entry name" value="PHOSPHATIDATE CYTIDYLYLTRANSFERASE"/>
    <property type="match status" value="1"/>
</dbReference>
<comment type="similarity">
    <text evidence="2">Belongs to the CDS family.</text>
</comment>
<keyword evidence="8 13" id="KW-1133">Transmembrane helix</keyword>
<evidence type="ECO:0000256" key="12">
    <source>
        <dbReference type="ARBA" id="ARBA00023264"/>
    </source>
</evidence>
<accession>A0A645EX02</accession>
<evidence type="ECO:0000313" key="14">
    <source>
        <dbReference type="EMBL" id="MPN06555.1"/>
    </source>
</evidence>
<dbReference type="EMBL" id="VSSQ01052472">
    <property type="protein sequence ID" value="MPN06555.1"/>
    <property type="molecule type" value="Genomic_DNA"/>
</dbReference>
<organism evidence="14">
    <name type="scientific">bioreactor metagenome</name>
    <dbReference type="NCBI Taxonomy" id="1076179"/>
    <lineage>
        <taxon>unclassified sequences</taxon>
        <taxon>metagenomes</taxon>
        <taxon>ecological metagenomes</taxon>
    </lineage>
</organism>
<evidence type="ECO:0000256" key="7">
    <source>
        <dbReference type="ARBA" id="ARBA00022695"/>
    </source>
</evidence>
<keyword evidence="10 13" id="KW-0472">Membrane</keyword>
<dbReference type="GO" id="GO:0016024">
    <property type="term" value="P:CDP-diacylglycerol biosynthetic process"/>
    <property type="evidence" value="ECO:0007669"/>
    <property type="project" value="TreeGrafter"/>
</dbReference>
<dbReference type="InterPro" id="IPR000374">
    <property type="entry name" value="PC_trans"/>
</dbReference>
<feature type="transmembrane region" description="Helical" evidence="13">
    <location>
        <begin position="110"/>
        <end position="132"/>
    </location>
</feature>
<evidence type="ECO:0000256" key="8">
    <source>
        <dbReference type="ARBA" id="ARBA00022989"/>
    </source>
</evidence>
<evidence type="ECO:0000256" key="1">
    <source>
        <dbReference type="ARBA" id="ARBA00004651"/>
    </source>
</evidence>
<keyword evidence="5" id="KW-0808">Transferase</keyword>
<keyword evidence="3" id="KW-1003">Cell membrane</keyword>
<name>A0A645EX02_9ZZZZ</name>
<feature type="transmembrane region" description="Helical" evidence="13">
    <location>
        <begin position="15"/>
        <end position="34"/>
    </location>
</feature>
<feature type="transmembrane region" description="Helical" evidence="13">
    <location>
        <begin position="46"/>
        <end position="68"/>
    </location>
</feature>
<evidence type="ECO:0000256" key="9">
    <source>
        <dbReference type="ARBA" id="ARBA00023098"/>
    </source>
</evidence>
<protein>
    <recommendedName>
        <fullName evidence="15">Phosphatidate cytidylyltransferase</fullName>
    </recommendedName>
</protein>
<dbReference type="AlphaFoldDB" id="A0A645EX02"/>
<reference evidence="14" key="1">
    <citation type="submission" date="2019-08" db="EMBL/GenBank/DDBJ databases">
        <authorList>
            <person name="Kucharzyk K."/>
            <person name="Murdoch R.W."/>
            <person name="Higgins S."/>
            <person name="Loffler F."/>
        </authorList>
    </citation>
    <scope>NUCLEOTIDE SEQUENCE</scope>
</reference>
<evidence type="ECO:0000256" key="5">
    <source>
        <dbReference type="ARBA" id="ARBA00022679"/>
    </source>
</evidence>
<evidence type="ECO:0000256" key="10">
    <source>
        <dbReference type="ARBA" id="ARBA00023136"/>
    </source>
</evidence>
<evidence type="ECO:0008006" key="15">
    <source>
        <dbReference type="Google" id="ProtNLM"/>
    </source>
</evidence>
<evidence type="ECO:0000256" key="4">
    <source>
        <dbReference type="ARBA" id="ARBA00022516"/>
    </source>
</evidence>
<comment type="subcellular location">
    <subcellularLocation>
        <location evidence="1">Cell membrane</location>
        <topology evidence="1">Multi-pass membrane protein</topology>
    </subcellularLocation>
</comment>
<dbReference type="PROSITE" id="PS01315">
    <property type="entry name" value="CDS"/>
    <property type="match status" value="1"/>
</dbReference>
<feature type="transmembrane region" description="Helical" evidence="13">
    <location>
        <begin position="178"/>
        <end position="198"/>
    </location>
</feature>
<gene>
    <name evidence="14" type="ORF">SDC9_153811</name>
</gene>
<evidence type="ECO:0000256" key="6">
    <source>
        <dbReference type="ARBA" id="ARBA00022692"/>
    </source>
</evidence>
<evidence type="ECO:0000256" key="3">
    <source>
        <dbReference type="ARBA" id="ARBA00022475"/>
    </source>
</evidence>
<keyword evidence="12" id="KW-1208">Phospholipid metabolism</keyword>
<evidence type="ECO:0000256" key="11">
    <source>
        <dbReference type="ARBA" id="ARBA00023209"/>
    </source>
</evidence>
<dbReference type="Pfam" id="PF01148">
    <property type="entry name" value="CTP_transf_1"/>
    <property type="match status" value="1"/>
</dbReference>
<keyword evidence="11" id="KW-0594">Phospholipid biosynthesis</keyword>
<keyword evidence="7" id="KW-0548">Nucleotidyltransferase</keyword>
<feature type="transmembrane region" description="Helical" evidence="13">
    <location>
        <begin position="228"/>
        <end position="246"/>
    </location>
</feature>
<dbReference type="PANTHER" id="PTHR46382:SF1">
    <property type="entry name" value="PHOSPHATIDATE CYTIDYLYLTRANSFERASE"/>
    <property type="match status" value="1"/>
</dbReference>
<evidence type="ECO:0000256" key="13">
    <source>
        <dbReference type="SAM" id="Phobius"/>
    </source>
</evidence>
<keyword evidence="4" id="KW-0444">Lipid biosynthesis</keyword>
<proteinExistence type="inferred from homology"/>
<feature type="transmembrane region" description="Helical" evidence="13">
    <location>
        <begin position="75"/>
        <end position="98"/>
    </location>
</feature>
<comment type="caution">
    <text evidence="14">The sequence shown here is derived from an EMBL/GenBank/DDBJ whole genome shotgun (WGS) entry which is preliminary data.</text>
</comment>
<dbReference type="GO" id="GO:0004605">
    <property type="term" value="F:phosphatidate cytidylyltransferase activity"/>
    <property type="evidence" value="ECO:0007669"/>
    <property type="project" value="TreeGrafter"/>
</dbReference>
<sequence length="247" mass="27654">MNEFYSIASQKNYPIFRTWGVFVGLLPYSIYIMTPLSYSSVSLGEFGFAFAIIISIFILSIGSLLAALFSKNPNIISSIGVLFAGFLYISFSFYTLIYLRDLKFYGVENFGLILVFLMFGSIWTCDSAAYFVGRRFGKHKLMEHVSPKKTIEGAVAGFLGSVVFFIVASYYLLPHFNFVITLIPGIIIGIFGQLGDLIESKIKRDADVKDSSHIIPGHGGILDRFDSILFVSPILTVFFVLLKLYIR</sequence>
<feature type="transmembrane region" description="Helical" evidence="13">
    <location>
        <begin position="153"/>
        <end position="172"/>
    </location>
</feature>
<keyword evidence="9" id="KW-0443">Lipid metabolism</keyword>
<dbReference type="GO" id="GO:0005886">
    <property type="term" value="C:plasma membrane"/>
    <property type="evidence" value="ECO:0007669"/>
    <property type="project" value="UniProtKB-SubCell"/>
</dbReference>
<keyword evidence="6 13" id="KW-0812">Transmembrane</keyword>